<keyword evidence="4" id="KW-1185">Reference proteome</keyword>
<evidence type="ECO:0000259" key="2">
    <source>
        <dbReference type="Pfam" id="PF08450"/>
    </source>
</evidence>
<comment type="caution">
    <text evidence="3">The sequence shown here is derived from an EMBL/GenBank/DDBJ whole genome shotgun (WGS) entry which is preliminary data.</text>
</comment>
<feature type="chain" id="PRO_5002800506" description="SMP-30/Gluconolactonase/LRE-like region domain-containing protein" evidence="1">
    <location>
        <begin position="30"/>
        <end position="359"/>
    </location>
</feature>
<accession>B4D6F6</accession>
<reference evidence="3 4" key="1">
    <citation type="journal article" date="2011" name="J. Bacteriol.">
        <title>Genome sequence of Chthoniobacter flavus Ellin428, an aerobic heterotrophic soil bacterium.</title>
        <authorList>
            <person name="Kant R."/>
            <person name="van Passel M.W."/>
            <person name="Palva A."/>
            <person name="Lucas S."/>
            <person name="Lapidus A."/>
            <person name="Glavina Del Rio T."/>
            <person name="Dalin E."/>
            <person name="Tice H."/>
            <person name="Bruce D."/>
            <person name="Goodwin L."/>
            <person name="Pitluck S."/>
            <person name="Larimer F.W."/>
            <person name="Land M.L."/>
            <person name="Hauser L."/>
            <person name="Sangwan P."/>
            <person name="de Vos W.M."/>
            <person name="Janssen P.H."/>
            <person name="Smidt H."/>
        </authorList>
    </citation>
    <scope>NUCLEOTIDE SEQUENCE [LARGE SCALE GENOMIC DNA]</scope>
    <source>
        <strain evidence="3 4">Ellin428</strain>
    </source>
</reference>
<dbReference type="InParanoid" id="B4D6F6"/>
<feature type="domain" description="SMP-30/Gluconolactonase/LRE-like region" evidence="2">
    <location>
        <begin position="120"/>
        <end position="247"/>
    </location>
</feature>
<dbReference type="STRING" id="497964.CfE428DRAFT_4496"/>
<evidence type="ECO:0000313" key="3">
    <source>
        <dbReference type="EMBL" id="EDY18065.1"/>
    </source>
</evidence>
<dbReference type="EMBL" id="ABVL01000015">
    <property type="protein sequence ID" value="EDY18065.1"/>
    <property type="molecule type" value="Genomic_DNA"/>
</dbReference>
<keyword evidence="1" id="KW-0732">Signal</keyword>
<dbReference type="Gene3D" id="2.130.10.10">
    <property type="entry name" value="YVTN repeat-like/Quinoprotein amine dehydrogenase"/>
    <property type="match status" value="1"/>
</dbReference>
<name>B4D6F6_9BACT</name>
<dbReference type="RefSeq" id="WP_006981818.1">
    <property type="nucleotide sequence ID" value="NZ_ABVL01000015.1"/>
</dbReference>
<sequence>MLPPRAKKLPLSLLVFAICSLGLSLETFAGDAYKWSVQYLIDNSRTIFGRPQKVSPRHNRGLAISPDGKYLYAGYHHSFNNSGEVRRIRTDVPDFDRATEALLPGVLGKAITTDDKGRVYICDRAGIYVYDATLEHKMVRIPATACEGVATAREGGQLALYGTDREDGTLSRWLLQESGADVTAATLSGFEGSGVIKVPGAYDLRGMKIDAKGNFWMCDLKGNKVFRMSHNGKDVKSVAVPVPIDVAIDGERVFVTRSTERAISVLDTEMNVIGSLNVPWEELELTPFGNSHNGALGGIVVVPGKGFFVANEAGETANQRSTYGRIDEHSDFVNGKLYRDIFEDDNEPILRATEVETAP</sequence>
<feature type="signal peptide" evidence="1">
    <location>
        <begin position="1"/>
        <end position="29"/>
    </location>
</feature>
<evidence type="ECO:0000313" key="4">
    <source>
        <dbReference type="Proteomes" id="UP000005824"/>
    </source>
</evidence>
<dbReference type="InterPro" id="IPR011042">
    <property type="entry name" value="6-blade_b-propeller_TolB-like"/>
</dbReference>
<dbReference type="Pfam" id="PF08450">
    <property type="entry name" value="SGL"/>
    <property type="match status" value="1"/>
</dbReference>
<dbReference type="Proteomes" id="UP000005824">
    <property type="component" value="Unassembled WGS sequence"/>
</dbReference>
<gene>
    <name evidence="3" type="ORF">CfE428DRAFT_4496</name>
</gene>
<dbReference type="InterPro" id="IPR015943">
    <property type="entry name" value="WD40/YVTN_repeat-like_dom_sf"/>
</dbReference>
<dbReference type="SUPFAM" id="SSF63829">
    <property type="entry name" value="Calcium-dependent phosphotriesterase"/>
    <property type="match status" value="1"/>
</dbReference>
<proteinExistence type="predicted"/>
<evidence type="ECO:0000256" key="1">
    <source>
        <dbReference type="SAM" id="SignalP"/>
    </source>
</evidence>
<organism evidence="3 4">
    <name type="scientific">Chthoniobacter flavus Ellin428</name>
    <dbReference type="NCBI Taxonomy" id="497964"/>
    <lineage>
        <taxon>Bacteria</taxon>
        <taxon>Pseudomonadati</taxon>
        <taxon>Verrucomicrobiota</taxon>
        <taxon>Spartobacteria</taxon>
        <taxon>Chthoniobacterales</taxon>
        <taxon>Chthoniobacteraceae</taxon>
        <taxon>Chthoniobacter</taxon>
    </lineage>
</organism>
<dbReference type="Gene3D" id="2.120.10.30">
    <property type="entry name" value="TolB, C-terminal domain"/>
    <property type="match status" value="1"/>
</dbReference>
<protein>
    <recommendedName>
        <fullName evidence="2">SMP-30/Gluconolactonase/LRE-like region domain-containing protein</fullName>
    </recommendedName>
</protein>
<dbReference type="InterPro" id="IPR013658">
    <property type="entry name" value="SGL"/>
</dbReference>
<dbReference type="AlphaFoldDB" id="B4D6F6"/>